<sequence>MANTNRQGQDSSRLAPPPVPRKDTHPLPGSNPSRSRDTTRVIKAPTQASRFQPKVQPSSNTRGHDATSFRSRVNADKARIEPQDLERLDRAIGSARGRGTTSSSLPTASSSRARETTARTNTSRTATTAPLLERRGAIRRPGRGGPATAPTRGGPANEHTRVRPGLVPQPIVPQPLRSWPSLPSDHSDSLEAMARSRRPQYYPEYEAPSKAAMPPTKEESKAGRPANARPRKSSVPSTSGQPPVPPEDTPGKNSLRRTATKFEKGPTASRNTAGEISARRTTNVKPPVALKDRPLHPRSSASGPALTHTNAPAPTPRQVRAQTGWMPSSSSSRPAQADQPAARPSVPTRTRQGRPQPEEAQRPTVAAHKIPTHFGPIAADDPFVNRPDPRKLRGVTMPVSRPPLTNFDQFHGLKPELHHAKTTSGVSRKPPPSPGAVSRSSRRSLSSLTNAVKNISRALSFKPKPKRVVPLLTPRGPLTNVVVMSRDRKYFTREVPSRHKVKDIGKAVLEYLRTPCEQRWDDTEEYTFSRHSPRSMSVRNRGETMPATPEERVLYWSLGEARWRVKKHCTLESDFVHHWEQWVAEQRPEIQAILREEPEENLSVEDFAYPSFWRYQYFERLECHRVMVKMQELAEDYIKRYPDEFPGFKKVRPVIHE</sequence>
<keyword evidence="3" id="KW-1185">Reference proteome</keyword>
<comment type="caution">
    <text evidence="2">The sequence shown here is derived from an EMBL/GenBank/DDBJ whole genome shotgun (WGS) entry which is preliminary data.</text>
</comment>
<dbReference type="AlphaFoldDB" id="A0AAI8VQV3"/>
<feature type="compositionally biased region" description="Polar residues" evidence="1">
    <location>
        <begin position="299"/>
        <end position="312"/>
    </location>
</feature>
<evidence type="ECO:0000313" key="3">
    <source>
        <dbReference type="Proteomes" id="UP001295740"/>
    </source>
</evidence>
<gene>
    <name evidence="2" type="ORF">KHLLAP_LOCUS9467</name>
</gene>
<feature type="compositionally biased region" description="Low complexity" evidence="1">
    <location>
        <begin position="118"/>
        <end position="129"/>
    </location>
</feature>
<feature type="compositionally biased region" description="Polar residues" evidence="1">
    <location>
        <begin position="268"/>
        <end position="284"/>
    </location>
</feature>
<protein>
    <submittedName>
        <fullName evidence="2">Uu.00g140250.m01.CDS01</fullName>
    </submittedName>
</protein>
<feature type="compositionally biased region" description="Polar residues" evidence="1">
    <location>
        <begin position="46"/>
        <end position="61"/>
    </location>
</feature>
<accession>A0AAI8VQV3</accession>
<feature type="compositionally biased region" description="Low complexity" evidence="1">
    <location>
        <begin position="327"/>
        <end position="345"/>
    </location>
</feature>
<feature type="compositionally biased region" description="Basic and acidic residues" evidence="1">
    <location>
        <begin position="62"/>
        <end position="90"/>
    </location>
</feature>
<evidence type="ECO:0000256" key="1">
    <source>
        <dbReference type="SAM" id="MobiDB-lite"/>
    </source>
</evidence>
<organism evidence="2 3">
    <name type="scientific">Anthostomella pinea</name>
    <dbReference type="NCBI Taxonomy" id="933095"/>
    <lineage>
        <taxon>Eukaryota</taxon>
        <taxon>Fungi</taxon>
        <taxon>Dikarya</taxon>
        <taxon>Ascomycota</taxon>
        <taxon>Pezizomycotina</taxon>
        <taxon>Sordariomycetes</taxon>
        <taxon>Xylariomycetidae</taxon>
        <taxon>Xylariales</taxon>
        <taxon>Xylariaceae</taxon>
        <taxon>Anthostomella</taxon>
    </lineage>
</organism>
<feature type="compositionally biased region" description="Polar residues" evidence="1">
    <location>
        <begin position="1"/>
        <end position="12"/>
    </location>
</feature>
<name>A0AAI8VQV3_9PEZI</name>
<feature type="region of interest" description="Disordered" evidence="1">
    <location>
        <begin position="419"/>
        <end position="445"/>
    </location>
</feature>
<feature type="compositionally biased region" description="Low complexity" evidence="1">
    <location>
        <begin position="146"/>
        <end position="156"/>
    </location>
</feature>
<feature type="compositionally biased region" description="Low complexity" evidence="1">
    <location>
        <begin position="93"/>
        <end position="111"/>
    </location>
</feature>
<reference evidence="2" key="1">
    <citation type="submission" date="2023-10" db="EMBL/GenBank/DDBJ databases">
        <authorList>
            <person name="Hackl T."/>
        </authorList>
    </citation>
    <scope>NUCLEOTIDE SEQUENCE</scope>
</reference>
<evidence type="ECO:0000313" key="2">
    <source>
        <dbReference type="EMBL" id="CAJ2508999.1"/>
    </source>
</evidence>
<proteinExistence type="predicted"/>
<dbReference type="EMBL" id="CAUWAG010000012">
    <property type="protein sequence ID" value="CAJ2508999.1"/>
    <property type="molecule type" value="Genomic_DNA"/>
</dbReference>
<feature type="region of interest" description="Disordered" evidence="1">
    <location>
        <begin position="1"/>
        <end position="365"/>
    </location>
</feature>
<dbReference type="Proteomes" id="UP001295740">
    <property type="component" value="Unassembled WGS sequence"/>
</dbReference>